<keyword evidence="3" id="KW-0732">Signal</keyword>
<feature type="chain" id="PRO_5041987089" description="Galectin" evidence="3">
    <location>
        <begin position="18"/>
        <end position="216"/>
    </location>
</feature>
<dbReference type="PANTHER" id="PTHR11346">
    <property type="entry name" value="GALECTIN"/>
    <property type="match status" value="1"/>
</dbReference>
<accession>A0AAD5MF27</accession>
<proteinExistence type="predicted"/>
<feature type="domain" description="Galectin" evidence="4">
    <location>
        <begin position="89"/>
        <end position="216"/>
    </location>
</feature>
<dbReference type="InterPro" id="IPR001079">
    <property type="entry name" value="Galectin_CRD"/>
</dbReference>
<dbReference type="EMBL" id="JAHQIW010000185">
    <property type="protein sequence ID" value="KAJ1346516.1"/>
    <property type="molecule type" value="Genomic_DNA"/>
</dbReference>
<dbReference type="AlphaFoldDB" id="A0AAD5MF27"/>
<dbReference type="GO" id="GO:0030246">
    <property type="term" value="F:carbohydrate binding"/>
    <property type="evidence" value="ECO:0007669"/>
    <property type="project" value="UniProtKB-UniRule"/>
</dbReference>
<dbReference type="Gene3D" id="2.60.120.200">
    <property type="match status" value="1"/>
</dbReference>
<protein>
    <recommendedName>
        <fullName evidence="2">Galectin</fullName>
    </recommendedName>
</protein>
<dbReference type="PANTHER" id="PTHR11346:SF93">
    <property type="entry name" value="GALECTIN DOMAIN-CONTAINING PROTEIN"/>
    <property type="match status" value="1"/>
</dbReference>
<keyword evidence="1 2" id="KW-0430">Lectin</keyword>
<dbReference type="SUPFAM" id="SSF49899">
    <property type="entry name" value="Concanavalin A-like lectins/glucanases"/>
    <property type="match status" value="1"/>
</dbReference>
<gene>
    <name evidence="5" type="primary">LGALS4_1</name>
    <name evidence="5" type="ORF">KIN20_001324</name>
</gene>
<dbReference type="Pfam" id="PF00337">
    <property type="entry name" value="Gal-bind_lectin"/>
    <property type="match status" value="1"/>
</dbReference>
<organism evidence="5 6">
    <name type="scientific">Parelaphostrongylus tenuis</name>
    <name type="common">Meningeal worm</name>
    <dbReference type="NCBI Taxonomy" id="148309"/>
    <lineage>
        <taxon>Eukaryota</taxon>
        <taxon>Metazoa</taxon>
        <taxon>Ecdysozoa</taxon>
        <taxon>Nematoda</taxon>
        <taxon>Chromadorea</taxon>
        <taxon>Rhabditida</taxon>
        <taxon>Rhabditina</taxon>
        <taxon>Rhabditomorpha</taxon>
        <taxon>Strongyloidea</taxon>
        <taxon>Metastrongylidae</taxon>
        <taxon>Parelaphostrongylus</taxon>
    </lineage>
</organism>
<keyword evidence="6" id="KW-1185">Reference proteome</keyword>
<dbReference type="Proteomes" id="UP001196413">
    <property type="component" value="Unassembled WGS sequence"/>
</dbReference>
<dbReference type="GO" id="GO:0016936">
    <property type="term" value="F:galactoside binding"/>
    <property type="evidence" value="ECO:0007669"/>
    <property type="project" value="TreeGrafter"/>
</dbReference>
<evidence type="ECO:0000256" key="1">
    <source>
        <dbReference type="ARBA" id="ARBA00022734"/>
    </source>
</evidence>
<evidence type="ECO:0000256" key="2">
    <source>
        <dbReference type="RuleBase" id="RU102079"/>
    </source>
</evidence>
<dbReference type="InterPro" id="IPR013320">
    <property type="entry name" value="ConA-like_dom_sf"/>
</dbReference>
<feature type="signal peptide" evidence="3">
    <location>
        <begin position="1"/>
        <end position="17"/>
    </location>
</feature>
<name>A0AAD5MF27_PARTN</name>
<reference evidence="5" key="1">
    <citation type="submission" date="2021-06" db="EMBL/GenBank/DDBJ databases">
        <title>Parelaphostrongylus tenuis whole genome reference sequence.</title>
        <authorList>
            <person name="Garwood T.J."/>
            <person name="Larsen P.A."/>
            <person name="Fountain-Jones N.M."/>
            <person name="Garbe J.R."/>
            <person name="Macchietto M.G."/>
            <person name="Kania S.A."/>
            <person name="Gerhold R.W."/>
            <person name="Richards J.E."/>
            <person name="Wolf T.M."/>
        </authorList>
    </citation>
    <scope>NUCLEOTIDE SEQUENCE</scope>
    <source>
        <strain evidence="5">MNPRO001-30</strain>
        <tissue evidence="5">Meninges</tissue>
    </source>
</reference>
<dbReference type="CDD" id="cd00070">
    <property type="entry name" value="GLECT"/>
    <property type="match status" value="1"/>
</dbReference>
<dbReference type="InterPro" id="IPR044156">
    <property type="entry name" value="Galectin-like"/>
</dbReference>
<dbReference type="PROSITE" id="PS51304">
    <property type="entry name" value="GALECTIN"/>
    <property type="match status" value="1"/>
</dbReference>
<dbReference type="FunFam" id="2.60.120.200:FF:000276">
    <property type="entry name" value="Galectin"/>
    <property type="match status" value="1"/>
</dbReference>
<dbReference type="SMART" id="SM00908">
    <property type="entry name" value="Gal-bind_lectin"/>
    <property type="match status" value="1"/>
</dbReference>
<evidence type="ECO:0000313" key="6">
    <source>
        <dbReference type="Proteomes" id="UP001196413"/>
    </source>
</evidence>
<comment type="caution">
    <text evidence="5">The sequence shown here is derived from an EMBL/GenBank/DDBJ whole genome shotgun (WGS) entry which is preliminary data.</text>
</comment>
<evidence type="ECO:0000313" key="5">
    <source>
        <dbReference type="EMBL" id="KAJ1346516.1"/>
    </source>
</evidence>
<dbReference type="SMART" id="SM00276">
    <property type="entry name" value="GLECT"/>
    <property type="match status" value="1"/>
</dbReference>
<evidence type="ECO:0000259" key="4">
    <source>
        <dbReference type="PROSITE" id="PS51304"/>
    </source>
</evidence>
<sequence>MLCNTVALLILFTVCLAVNSLERCYEVGIPHCDNHTMTNKRFRNDSLCQGKAPLRFTIKSLNASANCTGSNVLPNVTVHFDEGKTGKLNCGLAGTGIAFGSTLFINGMPEKNGNRFHINLLKKNGDIALHFNPRFDEKAIVRNSLIAGEWGNEEREGKIPFEKGVGFDLGIKNEEYAFQIFVNGERFASYDHRLEPHELHGLQIGGDVQITGIQMC</sequence>
<evidence type="ECO:0000256" key="3">
    <source>
        <dbReference type="SAM" id="SignalP"/>
    </source>
</evidence>